<proteinExistence type="predicted"/>
<dbReference type="AlphaFoldDB" id="A0AA88SC22"/>
<name>A0AA88SC22_9ASTE</name>
<gene>
    <name evidence="1" type="ORF">RJ640_021844</name>
</gene>
<dbReference type="Proteomes" id="UP001187471">
    <property type="component" value="Unassembled WGS sequence"/>
</dbReference>
<accession>A0AA88SC22</accession>
<organism evidence="1 2">
    <name type="scientific">Escallonia rubra</name>
    <dbReference type="NCBI Taxonomy" id="112253"/>
    <lineage>
        <taxon>Eukaryota</taxon>
        <taxon>Viridiplantae</taxon>
        <taxon>Streptophyta</taxon>
        <taxon>Embryophyta</taxon>
        <taxon>Tracheophyta</taxon>
        <taxon>Spermatophyta</taxon>
        <taxon>Magnoliopsida</taxon>
        <taxon>eudicotyledons</taxon>
        <taxon>Gunneridae</taxon>
        <taxon>Pentapetalae</taxon>
        <taxon>asterids</taxon>
        <taxon>campanulids</taxon>
        <taxon>Escalloniales</taxon>
        <taxon>Escalloniaceae</taxon>
        <taxon>Escallonia</taxon>
    </lineage>
</organism>
<protein>
    <submittedName>
        <fullName evidence="1">Uncharacterized protein</fullName>
    </submittedName>
</protein>
<evidence type="ECO:0000313" key="2">
    <source>
        <dbReference type="Proteomes" id="UP001187471"/>
    </source>
</evidence>
<dbReference type="EMBL" id="JAVXUO010001073">
    <property type="protein sequence ID" value="KAK2986275.1"/>
    <property type="molecule type" value="Genomic_DNA"/>
</dbReference>
<sequence length="177" mass="19566">MAGDEIAKLVETLLGDKSPTDLALRLRSDPSLKLGLEKFYLILENGLKLTGDGQLGLQSWDQSQIQAVGSVSLAIVHATRSLSVEHAERLILAVVQKSVEFALCCLEKSMHGRDDLSLQNYMVQVLELALVHEVDREYDFAQPCSLNMLVDSLSVFSEHVSDSIELQDHTQCMLQVA</sequence>
<comment type="caution">
    <text evidence="1">The sequence shown here is derived from an EMBL/GenBank/DDBJ whole genome shotgun (WGS) entry which is preliminary data.</text>
</comment>
<reference evidence="1" key="1">
    <citation type="submission" date="2022-12" db="EMBL/GenBank/DDBJ databases">
        <title>Draft genome assemblies for two species of Escallonia (Escalloniales).</title>
        <authorList>
            <person name="Chanderbali A."/>
            <person name="Dervinis C."/>
            <person name="Anghel I."/>
            <person name="Soltis D."/>
            <person name="Soltis P."/>
            <person name="Zapata F."/>
        </authorList>
    </citation>
    <scope>NUCLEOTIDE SEQUENCE</scope>
    <source>
        <strain evidence="1">UCBG92.1500</strain>
        <tissue evidence="1">Leaf</tissue>
    </source>
</reference>
<keyword evidence="2" id="KW-1185">Reference proteome</keyword>
<evidence type="ECO:0000313" key="1">
    <source>
        <dbReference type="EMBL" id="KAK2986275.1"/>
    </source>
</evidence>